<dbReference type="NCBIfam" id="TIGR01509">
    <property type="entry name" value="HAD-SF-IA-v3"/>
    <property type="match status" value="1"/>
</dbReference>
<dbReference type="InterPro" id="IPR006439">
    <property type="entry name" value="HAD-SF_hydro_IA"/>
</dbReference>
<dbReference type="AlphaFoldDB" id="A0A8J3V943"/>
<dbReference type="CDD" id="cd02603">
    <property type="entry name" value="HAD_sEH-N_like"/>
    <property type="match status" value="1"/>
</dbReference>
<evidence type="ECO:0000313" key="1">
    <source>
        <dbReference type="EMBL" id="GII57166.1"/>
    </source>
</evidence>
<dbReference type="PRINTS" id="PR00413">
    <property type="entry name" value="HADHALOGNASE"/>
</dbReference>
<dbReference type="SFLD" id="SFLDS00003">
    <property type="entry name" value="Haloacid_Dehalogenase"/>
    <property type="match status" value="1"/>
</dbReference>
<dbReference type="SFLD" id="SFLDG01129">
    <property type="entry name" value="C1.5:_HAD__Beta-PGM__Phosphata"/>
    <property type="match status" value="1"/>
</dbReference>
<evidence type="ECO:0000313" key="2">
    <source>
        <dbReference type="Proteomes" id="UP000605992"/>
    </source>
</evidence>
<comment type="caution">
    <text evidence="1">The sequence shown here is derived from an EMBL/GenBank/DDBJ whole genome shotgun (WGS) entry which is preliminary data.</text>
</comment>
<gene>
    <name evidence="1" type="ORF">Pth03_55550</name>
</gene>
<proteinExistence type="predicted"/>
<dbReference type="Pfam" id="PF00702">
    <property type="entry name" value="Hydrolase"/>
    <property type="match status" value="1"/>
</dbReference>
<dbReference type="PANTHER" id="PTHR43611">
    <property type="entry name" value="ALPHA-D-GLUCOSE 1-PHOSPHATE PHOSPHATASE"/>
    <property type="match status" value="1"/>
</dbReference>
<dbReference type="PANTHER" id="PTHR43611:SF3">
    <property type="entry name" value="FLAVIN MONONUCLEOTIDE HYDROLASE 1, CHLOROPLATIC"/>
    <property type="match status" value="1"/>
</dbReference>
<dbReference type="Proteomes" id="UP000605992">
    <property type="component" value="Unassembled WGS sequence"/>
</dbReference>
<dbReference type="EMBL" id="BOOR01000046">
    <property type="protein sequence ID" value="GII57166.1"/>
    <property type="molecule type" value="Genomic_DNA"/>
</dbReference>
<dbReference type="Gene3D" id="3.40.50.1000">
    <property type="entry name" value="HAD superfamily/HAD-like"/>
    <property type="match status" value="1"/>
</dbReference>
<accession>A0A8J3V943</accession>
<keyword evidence="2" id="KW-1185">Reference proteome</keyword>
<dbReference type="RefSeq" id="WP_203947301.1">
    <property type="nucleotide sequence ID" value="NZ_BOOR01000046.1"/>
</dbReference>
<organism evidence="1 2">
    <name type="scientific">Planotetraspora thailandica</name>
    <dbReference type="NCBI Taxonomy" id="487172"/>
    <lineage>
        <taxon>Bacteria</taxon>
        <taxon>Bacillati</taxon>
        <taxon>Actinomycetota</taxon>
        <taxon>Actinomycetes</taxon>
        <taxon>Streptosporangiales</taxon>
        <taxon>Streptosporangiaceae</taxon>
        <taxon>Planotetraspora</taxon>
    </lineage>
</organism>
<sequence length="191" mass="21030">MKYVLFDYGNVICLPQTAEDAARVTLGDPRAEERYWELRLEYDRGALTEDQYWSGVYGRPVDGGELDGVLSLDAASWSVPNEETVAIIEELAAGGVPMALLSNAPAAVADRIDGLPFLARLRPRLYSARMGLVKPDETIYLRAAENMGADPADVVFVDDRLENIEGAERAGMTGIHFRNASQLRDDLKLVL</sequence>
<protein>
    <submittedName>
        <fullName evidence="1">Haloacid dehalogenase</fullName>
    </submittedName>
</protein>
<dbReference type="InterPro" id="IPR023214">
    <property type="entry name" value="HAD_sf"/>
</dbReference>
<name>A0A8J3V943_9ACTN</name>
<dbReference type="InterPro" id="IPR036412">
    <property type="entry name" value="HAD-like_sf"/>
</dbReference>
<dbReference type="SUPFAM" id="SSF56784">
    <property type="entry name" value="HAD-like"/>
    <property type="match status" value="1"/>
</dbReference>
<reference evidence="1" key="1">
    <citation type="submission" date="2021-01" db="EMBL/GenBank/DDBJ databases">
        <title>Whole genome shotgun sequence of Planotetraspora thailandica NBRC 104271.</title>
        <authorList>
            <person name="Komaki H."/>
            <person name="Tamura T."/>
        </authorList>
    </citation>
    <scope>NUCLEOTIDE SEQUENCE</scope>
    <source>
        <strain evidence="1">NBRC 104271</strain>
    </source>
</reference>